<dbReference type="CDD" id="cd01009">
    <property type="entry name" value="PBP2_YfhD_N"/>
    <property type="match status" value="1"/>
</dbReference>
<proteinExistence type="inferred from homology"/>
<sequence length="526" mass="58867">MRKLKFNYLLIGIVTLLLAAALWPSIPWSGKAENRIAAIQARGELRVSTLVSPLTWNATSDKPTGLDYELAEQFASYLGVKLRITVRQNINQLFDDLDDDNADMLAAGLVYNNERIKHYQSGPVYYSVSQQLVYRVGSLRPRTLATVTDAQLTVAPGHVVISDLQALKEKKYPDLSWKVDEKLGTNDLLLQVAQGKLAYTIADSVAISLFQRVHPELAVALDITDEQPVAWFSQKDSDNALSAAMLDFFNVINEDGTLARLEEKYLGHGKGFDYVDTRAFLRAIDSVLPDLRPLFEKYAQKIDWRLLAAISYQESHWDTQATSPTGVRGLMMLTKNTAQSLGLTDRTDAEQSISGGARYLQDMMDHVPATVPEEERIWFALAAYNMGYAHMLDARALTAKTKGNPDSWSDVKQRLPLLSQKAWYSRLTYGYARGHEAYAYVENIRKYQISLVGYLQEKARQQEQQIAHEQRMAQSYPVVAQEELAERHYGVMPLSAFSPAEAFGQSSFTLPGILNQASAGADAETH</sequence>
<dbReference type="GO" id="GO:0071555">
    <property type="term" value="P:cell wall organization"/>
    <property type="evidence" value="ECO:0007669"/>
    <property type="project" value="UniProtKB-KW"/>
</dbReference>
<feature type="region of interest" description="LT domain" evidence="7">
    <location>
        <begin position="270"/>
        <end position="526"/>
    </location>
</feature>
<keyword evidence="4 7" id="KW-0998">Cell outer membrane</keyword>
<comment type="subcellular location">
    <subcellularLocation>
        <location evidence="7">Cell outer membrane</location>
        <topology evidence="7">Peripheral membrane protein</topology>
    </subcellularLocation>
    <text evidence="7">Attached to the inner leaflet of the outer membrane.</text>
</comment>
<feature type="domain" description="Solute-binding protein family 3/N-terminal" evidence="8">
    <location>
        <begin position="44"/>
        <end position="269"/>
    </location>
</feature>
<dbReference type="PANTHER" id="PTHR35936:SF32">
    <property type="entry name" value="MEMBRANE-BOUND LYTIC MUREIN TRANSGLYCOSYLASE F"/>
    <property type="match status" value="1"/>
</dbReference>
<keyword evidence="5 7" id="KW-0456">Lyase</keyword>
<evidence type="ECO:0000256" key="7">
    <source>
        <dbReference type="HAMAP-Rule" id="MF_02016"/>
    </source>
</evidence>
<evidence type="ECO:0000256" key="6">
    <source>
        <dbReference type="ARBA" id="ARBA00023316"/>
    </source>
</evidence>
<comment type="function">
    <text evidence="7">Murein-degrading enzyme that degrades murein glycan strands and insoluble, high-molecular weight murein sacculi, with the concomitant formation of a 1,6-anhydromuramoyl product. Lytic transglycosylases (LTs) play an integral role in the metabolism of the peptidoglycan (PG) sacculus. Their lytic action creates space within the PG sacculus to allow for its expansion as well as for the insertion of various structures such as secretion systems and flagella.</text>
</comment>
<keyword evidence="3 7" id="KW-0472">Membrane</keyword>
<protein>
    <recommendedName>
        <fullName evidence="7">Membrane-bound lytic murein transglycosylase F</fullName>
        <ecNumber evidence="7">4.2.2.n1</ecNumber>
    </recommendedName>
    <alternativeName>
        <fullName evidence="7">Murein lyase F</fullName>
    </alternativeName>
</protein>
<comment type="similarity">
    <text evidence="7">In the N-terminal section; belongs to the bacterial solute-binding protein 3 family.</text>
</comment>
<evidence type="ECO:0000256" key="3">
    <source>
        <dbReference type="ARBA" id="ARBA00023136"/>
    </source>
</evidence>
<dbReference type="Gene3D" id="3.40.190.10">
    <property type="entry name" value="Periplasmic binding protein-like II"/>
    <property type="match status" value="2"/>
</dbReference>
<dbReference type="InterPro" id="IPR008258">
    <property type="entry name" value="Transglycosylase_SLT_dom_1"/>
</dbReference>
<dbReference type="InterPro" id="IPR001638">
    <property type="entry name" value="Solute-binding_3/MltF_N"/>
</dbReference>
<dbReference type="Gene3D" id="1.10.530.10">
    <property type="match status" value="1"/>
</dbReference>
<dbReference type="NCBIfam" id="NF008112">
    <property type="entry name" value="PRK10859.1"/>
    <property type="match status" value="1"/>
</dbReference>
<evidence type="ECO:0000313" key="9">
    <source>
        <dbReference type="EMBL" id="GAL57076.1"/>
    </source>
</evidence>
<dbReference type="EMBL" id="BBMZ01000005">
    <property type="protein sequence ID" value="GAL57076.1"/>
    <property type="molecule type" value="Genomic_DNA"/>
</dbReference>
<dbReference type="Pfam" id="PF01464">
    <property type="entry name" value="SLT"/>
    <property type="match status" value="1"/>
</dbReference>
<evidence type="ECO:0000256" key="4">
    <source>
        <dbReference type="ARBA" id="ARBA00023237"/>
    </source>
</evidence>
<organism evidence="9 10">
    <name type="scientific">Pseudescherichia vulneris NBRC 102420</name>
    <dbReference type="NCBI Taxonomy" id="1115515"/>
    <lineage>
        <taxon>Bacteria</taxon>
        <taxon>Pseudomonadati</taxon>
        <taxon>Pseudomonadota</taxon>
        <taxon>Gammaproteobacteria</taxon>
        <taxon>Enterobacterales</taxon>
        <taxon>Enterobacteriaceae</taxon>
        <taxon>Pseudescherichia</taxon>
    </lineage>
</organism>
<accession>A0A090UX48</accession>
<dbReference type="HAMAP" id="MF_02016">
    <property type="entry name" value="MltF"/>
    <property type="match status" value="1"/>
</dbReference>
<dbReference type="FunFam" id="1.10.530.10:FF:000003">
    <property type="entry name" value="Membrane-bound lytic murein transglycosylase F"/>
    <property type="match status" value="1"/>
</dbReference>
<evidence type="ECO:0000256" key="2">
    <source>
        <dbReference type="ARBA" id="ARBA00022729"/>
    </source>
</evidence>
<dbReference type="GO" id="GO:0009253">
    <property type="term" value="P:peptidoglycan catabolic process"/>
    <property type="evidence" value="ECO:0007669"/>
    <property type="project" value="TreeGrafter"/>
</dbReference>
<dbReference type="SUPFAM" id="SSF53955">
    <property type="entry name" value="Lysozyme-like"/>
    <property type="match status" value="1"/>
</dbReference>
<keyword evidence="2 7" id="KW-0732">Signal</keyword>
<comment type="domain">
    <text evidence="7">The N-terminal domain does not have lytic activity and probably modulates enzymatic activity. The C-terminal domain is the catalytic active domain.</text>
</comment>
<dbReference type="AlphaFoldDB" id="A0A090UX48"/>
<dbReference type="eggNOG" id="COG4623">
    <property type="taxonomic scope" value="Bacteria"/>
</dbReference>
<comment type="catalytic activity">
    <reaction evidence="7">
        <text>Exolytic cleavage of the (1-&gt;4)-beta-glycosidic linkage between N-acetylmuramic acid (MurNAc) and N-acetylglucosamine (GlcNAc) residues in peptidoglycan, from either the reducing or the non-reducing ends of the peptidoglycan chains, with concomitant formation of a 1,6-anhydrobond in the MurNAc residue.</text>
        <dbReference type="EC" id="4.2.2.n1"/>
    </reaction>
</comment>
<dbReference type="PANTHER" id="PTHR35936">
    <property type="entry name" value="MEMBRANE-BOUND LYTIC MUREIN TRANSGLYCOSYLASE F"/>
    <property type="match status" value="1"/>
</dbReference>
<dbReference type="InterPro" id="IPR023703">
    <property type="entry name" value="MltF"/>
</dbReference>
<comment type="similarity">
    <text evidence="7">In the C-terminal section; belongs to the transglycosylase Slt family.</text>
</comment>
<dbReference type="InterPro" id="IPR023346">
    <property type="entry name" value="Lysozyme-like_dom_sf"/>
</dbReference>
<comment type="caution">
    <text evidence="9">The sequence shown here is derived from an EMBL/GenBank/DDBJ whole genome shotgun (WGS) entry which is preliminary data.</text>
</comment>
<dbReference type="OrthoDB" id="9815002at2"/>
<dbReference type="GO" id="GO:0008933">
    <property type="term" value="F:peptidoglycan lytic transglycosylase activity"/>
    <property type="evidence" value="ECO:0007669"/>
    <property type="project" value="UniProtKB-UniRule"/>
</dbReference>
<dbReference type="Proteomes" id="UP000029462">
    <property type="component" value="Unassembled WGS sequence"/>
</dbReference>
<feature type="active site" evidence="7">
    <location>
        <position position="314"/>
    </location>
</feature>
<dbReference type="SMART" id="SM00062">
    <property type="entry name" value="PBPb"/>
    <property type="match status" value="1"/>
</dbReference>
<dbReference type="Pfam" id="PF00497">
    <property type="entry name" value="SBP_bac_3"/>
    <property type="match status" value="1"/>
</dbReference>
<feature type="region of interest" description="Non-LT domain" evidence="7">
    <location>
        <begin position="22"/>
        <end position="269"/>
    </location>
</feature>
<keyword evidence="10" id="KW-1185">Reference proteome</keyword>
<keyword evidence="6 7" id="KW-0961">Cell wall biogenesis/degradation</keyword>
<dbReference type="GO" id="GO:0009279">
    <property type="term" value="C:cell outer membrane"/>
    <property type="evidence" value="ECO:0007669"/>
    <property type="project" value="UniProtKB-SubCell"/>
</dbReference>
<evidence type="ECO:0000313" key="10">
    <source>
        <dbReference type="Proteomes" id="UP000029462"/>
    </source>
</evidence>
<evidence type="ECO:0000256" key="5">
    <source>
        <dbReference type="ARBA" id="ARBA00023239"/>
    </source>
</evidence>
<evidence type="ECO:0000256" key="1">
    <source>
        <dbReference type="ARBA" id="ARBA00010333"/>
    </source>
</evidence>
<name>A0A090UX48_PSEVU</name>
<dbReference type="GO" id="GO:0016998">
    <property type="term" value="P:cell wall macromolecule catabolic process"/>
    <property type="evidence" value="ECO:0007669"/>
    <property type="project" value="UniProtKB-UniRule"/>
</dbReference>
<dbReference type="CDD" id="cd13403">
    <property type="entry name" value="MLTF-like"/>
    <property type="match status" value="1"/>
</dbReference>
<evidence type="ECO:0000259" key="8">
    <source>
        <dbReference type="SMART" id="SM00062"/>
    </source>
</evidence>
<dbReference type="STRING" id="1115515.EV102420_05_00100"/>
<dbReference type="SUPFAM" id="SSF53850">
    <property type="entry name" value="Periplasmic binding protein-like II"/>
    <property type="match status" value="1"/>
</dbReference>
<reference evidence="9 10" key="1">
    <citation type="submission" date="2014-09" db="EMBL/GenBank/DDBJ databases">
        <title>Whole genome shotgun sequence of Escherichia vulneris NBRC 102420.</title>
        <authorList>
            <person name="Yoshida Y."/>
            <person name="Hosoyama A."/>
            <person name="Tsuchikane K."/>
            <person name="Ohji S."/>
            <person name="Ichikawa N."/>
            <person name="Kimura A."/>
            <person name="Yamazoe A."/>
            <person name="Ezaki T."/>
            <person name="Fujita N."/>
        </authorList>
    </citation>
    <scope>NUCLEOTIDE SEQUENCE [LARGE SCALE GENOMIC DNA]</scope>
    <source>
        <strain evidence="9 10">NBRC 102420</strain>
    </source>
</reference>
<dbReference type="EC" id="4.2.2.n1" evidence="7"/>
<gene>
    <name evidence="7 9" type="primary">mltF</name>
    <name evidence="9" type="ORF">EV102420_05_00100</name>
</gene>
<comment type="similarity">
    <text evidence="1">Belongs to the bacterial solute-binding protein 3 family.</text>
</comment>